<dbReference type="EMBL" id="VOEJ01000005">
    <property type="protein sequence ID" value="TWR28849.1"/>
    <property type="molecule type" value="Genomic_DNA"/>
</dbReference>
<dbReference type="OrthoDB" id="9801954at2"/>
<dbReference type="Pfam" id="PF00535">
    <property type="entry name" value="Glycos_transf_2"/>
    <property type="match status" value="1"/>
</dbReference>
<organism evidence="5 6">
    <name type="scientific">Mucilaginibacter pallidiroseus</name>
    <dbReference type="NCBI Taxonomy" id="2599295"/>
    <lineage>
        <taxon>Bacteria</taxon>
        <taxon>Pseudomonadati</taxon>
        <taxon>Bacteroidota</taxon>
        <taxon>Sphingobacteriia</taxon>
        <taxon>Sphingobacteriales</taxon>
        <taxon>Sphingobacteriaceae</taxon>
        <taxon>Mucilaginibacter</taxon>
    </lineage>
</organism>
<dbReference type="Proteomes" id="UP000320042">
    <property type="component" value="Unassembled WGS sequence"/>
</dbReference>
<reference evidence="5 6" key="1">
    <citation type="submission" date="2019-07" db="EMBL/GenBank/DDBJ databases">
        <authorList>
            <person name="Kim J."/>
        </authorList>
    </citation>
    <scope>NUCLEOTIDE SEQUENCE [LARGE SCALE GENOMIC DNA]</scope>
    <source>
        <strain evidence="6">dk17</strain>
    </source>
</reference>
<dbReference type="AlphaFoldDB" id="A0A563UC68"/>
<evidence type="ECO:0000259" key="4">
    <source>
        <dbReference type="Pfam" id="PF00535"/>
    </source>
</evidence>
<accession>A0A563UC68</accession>
<comment type="similarity">
    <text evidence="1">Belongs to the glycosyltransferase 2 family.</text>
</comment>
<dbReference type="RefSeq" id="WP_146382034.1">
    <property type="nucleotide sequence ID" value="NZ_VOEJ01000005.1"/>
</dbReference>
<proteinExistence type="inferred from homology"/>
<dbReference type="InterPro" id="IPR001173">
    <property type="entry name" value="Glyco_trans_2-like"/>
</dbReference>
<dbReference type="PANTHER" id="PTHR43179">
    <property type="entry name" value="RHAMNOSYLTRANSFERASE WBBL"/>
    <property type="match status" value="1"/>
</dbReference>
<keyword evidence="2" id="KW-0328">Glycosyltransferase</keyword>
<feature type="domain" description="Glycosyltransferase 2-like" evidence="4">
    <location>
        <begin position="7"/>
        <end position="154"/>
    </location>
</feature>
<evidence type="ECO:0000256" key="2">
    <source>
        <dbReference type="ARBA" id="ARBA00022676"/>
    </source>
</evidence>
<evidence type="ECO:0000313" key="6">
    <source>
        <dbReference type="Proteomes" id="UP000320042"/>
    </source>
</evidence>
<sequence length="296" mass="33273">MTPKFVSIIIPTYKDWARLSLCLQALSNQDYDSELFEIIVVNNYTADKVPEGYFLPGNCKVVVEEQPGSYVARNAGIRISKGEIIGFTDSDCIPDSDWISNAITAFENGTDYQRIAGKIRLYYKSDKLTNAELYETVYAFNQDIYVEQDGTGVTANMFAYKHVFEKVGMFREDLLSGGDYEWAVRARNAGFQILYADNVIVSHPARHHLAELVKKAKRVGGGQAGIKKSSPNILQAAVKLLYDLRPPVKSIPLIIAKGKQMHVAQKLLVFYIRYYLSVVTAKEKFKVSMGKSAQRE</sequence>
<dbReference type="PANTHER" id="PTHR43179:SF12">
    <property type="entry name" value="GALACTOFURANOSYLTRANSFERASE GLFT2"/>
    <property type="match status" value="1"/>
</dbReference>
<dbReference type="InterPro" id="IPR029044">
    <property type="entry name" value="Nucleotide-diphossugar_trans"/>
</dbReference>
<name>A0A563UC68_9SPHI</name>
<keyword evidence="6" id="KW-1185">Reference proteome</keyword>
<gene>
    <name evidence="5" type="ORF">FPZ43_11300</name>
</gene>
<evidence type="ECO:0000256" key="3">
    <source>
        <dbReference type="ARBA" id="ARBA00022679"/>
    </source>
</evidence>
<dbReference type="SUPFAM" id="SSF53448">
    <property type="entry name" value="Nucleotide-diphospho-sugar transferases"/>
    <property type="match status" value="1"/>
</dbReference>
<comment type="caution">
    <text evidence="5">The sequence shown here is derived from an EMBL/GenBank/DDBJ whole genome shotgun (WGS) entry which is preliminary data.</text>
</comment>
<keyword evidence="3 5" id="KW-0808">Transferase</keyword>
<evidence type="ECO:0000313" key="5">
    <source>
        <dbReference type="EMBL" id="TWR28849.1"/>
    </source>
</evidence>
<protein>
    <submittedName>
        <fullName evidence="5">Glycosyltransferase</fullName>
    </submittedName>
</protein>
<dbReference type="GO" id="GO:0016757">
    <property type="term" value="F:glycosyltransferase activity"/>
    <property type="evidence" value="ECO:0007669"/>
    <property type="project" value="UniProtKB-KW"/>
</dbReference>
<evidence type="ECO:0000256" key="1">
    <source>
        <dbReference type="ARBA" id="ARBA00006739"/>
    </source>
</evidence>
<dbReference type="Gene3D" id="3.90.550.10">
    <property type="entry name" value="Spore Coat Polysaccharide Biosynthesis Protein SpsA, Chain A"/>
    <property type="match status" value="1"/>
</dbReference>